<feature type="compositionally biased region" description="Basic residues" evidence="7">
    <location>
        <begin position="302"/>
        <end position="311"/>
    </location>
</feature>
<dbReference type="AlphaFoldDB" id="A0A5C3DR00"/>
<dbReference type="Proteomes" id="UP000324022">
    <property type="component" value="Unassembled WGS sequence"/>
</dbReference>
<dbReference type="PANTHER" id="PTHR16684:SF11">
    <property type="entry name" value="CENTROMERE PROTEIN C"/>
    <property type="match status" value="1"/>
</dbReference>
<dbReference type="InterPro" id="IPR014710">
    <property type="entry name" value="RmlC-like_jellyroll"/>
</dbReference>
<evidence type="ECO:0000256" key="3">
    <source>
        <dbReference type="ARBA" id="ARBA00023125"/>
    </source>
</evidence>
<feature type="domain" description="Mif2/CENP-C cupin" evidence="8">
    <location>
        <begin position="616"/>
        <end position="701"/>
    </location>
</feature>
<dbReference type="SUPFAM" id="SSF51182">
    <property type="entry name" value="RmlC-like cupins"/>
    <property type="match status" value="1"/>
</dbReference>
<keyword evidence="10" id="KW-1185">Reference proteome</keyword>
<feature type="compositionally biased region" description="Low complexity" evidence="7">
    <location>
        <begin position="100"/>
        <end position="122"/>
    </location>
</feature>
<accession>A0A5C3DR00</accession>
<evidence type="ECO:0000256" key="6">
    <source>
        <dbReference type="ARBA" id="ARBA00075033"/>
    </source>
</evidence>
<feature type="compositionally biased region" description="Basic residues" evidence="7">
    <location>
        <begin position="358"/>
        <end position="367"/>
    </location>
</feature>
<evidence type="ECO:0000256" key="5">
    <source>
        <dbReference type="ARBA" id="ARBA00057947"/>
    </source>
</evidence>
<dbReference type="EMBL" id="OOIN01000002">
    <property type="protein sequence ID" value="SPO20863.1"/>
    <property type="molecule type" value="Genomic_DNA"/>
</dbReference>
<feature type="compositionally biased region" description="Basic residues" evidence="7">
    <location>
        <begin position="409"/>
        <end position="421"/>
    </location>
</feature>
<comment type="function">
    <text evidence="5">Component of the kinetochore, a multiprotein complex that assembles on centromeric DNA and attaches chromosomes to spindle microtubules, mediating chromosome segregation and sister chromatid segregation during meiosis and mitosis. Component of the inner kinetochore constitutive centromere-associated network (CCAN), which serves as a structural platform for outer kinetochore assembly.</text>
</comment>
<feature type="compositionally biased region" description="Pro residues" evidence="7">
    <location>
        <begin position="546"/>
        <end position="556"/>
    </location>
</feature>
<evidence type="ECO:0000313" key="10">
    <source>
        <dbReference type="Proteomes" id="UP000324022"/>
    </source>
</evidence>
<evidence type="ECO:0000256" key="2">
    <source>
        <dbReference type="ARBA" id="ARBA00010291"/>
    </source>
</evidence>
<reference evidence="9 10" key="1">
    <citation type="submission" date="2018-03" db="EMBL/GenBank/DDBJ databases">
        <authorList>
            <person name="Guldener U."/>
        </authorList>
    </citation>
    <scope>NUCLEOTIDE SEQUENCE [LARGE SCALE GENOMIC DNA]</scope>
    <source>
        <strain evidence="9 10">NBRC100155</strain>
    </source>
</reference>
<feature type="compositionally biased region" description="Acidic residues" evidence="7">
    <location>
        <begin position="801"/>
        <end position="811"/>
    </location>
</feature>
<evidence type="ECO:0000256" key="1">
    <source>
        <dbReference type="ARBA" id="ARBA00004123"/>
    </source>
</evidence>
<dbReference type="GO" id="GO:0019237">
    <property type="term" value="F:centromeric DNA binding"/>
    <property type="evidence" value="ECO:0007669"/>
    <property type="project" value="InterPro"/>
</dbReference>
<evidence type="ECO:0000313" key="9">
    <source>
        <dbReference type="EMBL" id="SPO20863.1"/>
    </source>
</evidence>
<dbReference type="FunFam" id="2.60.120.10:FF:000033">
    <property type="entry name" value="Centromere protein C 1"/>
    <property type="match status" value="1"/>
</dbReference>
<comment type="similarity">
    <text evidence="2">Belongs to the CENP-C/MIF2 family.</text>
</comment>
<feature type="compositionally biased region" description="Acidic residues" evidence="7">
    <location>
        <begin position="133"/>
        <end position="143"/>
    </location>
</feature>
<dbReference type="GO" id="GO:0051315">
    <property type="term" value="P:attachment of mitotic spindle microtubules to kinetochore"/>
    <property type="evidence" value="ECO:0007669"/>
    <property type="project" value="TreeGrafter"/>
</dbReference>
<dbReference type="Pfam" id="PF11699">
    <property type="entry name" value="CENP-C_C"/>
    <property type="match status" value="1"/>
</dbReference>
<dbReference type="GO" id="GO:0051455">
    <property type="term" value="P:spindle attachment to meiosis I kinetochore"/>
    <property type="evidence" value="ECO:0007669"/>
    <property type="project" value="TreeGrafter"/>
</dbReference>
<feature type="compositionally biased region" description="Acidic residues" evidence="7">
    <location>
        <begin position="317"/>
        <end position="338"/>
    </location>
</feature>
<dbReference type="CDD" id="cd06993">
    <property type="entry name" value="cupin_CENP-C_C"/>
    <property type="match status" value="1"/>
</dbReference>
<evidence type="ECO:0000256" key="4">
    <source>
        <dbReference type="ARBA" id="ARBA00023242"/>
    </source>
</evidence>
<evidence type="ECO:0000259" key="8">
    <source>
        <dbReference type="Pfam" id="PF11699"/>
    </source>
</evidence>
<feature type="compositionally biased region" description="Polar residues" evidence="7">
    <location>
        <begin position="718"/>
        <end position="729"/>
    </location>
</feature>
<dbReference type="Gene3D" id="2.60.120.10">
    <property type="entry name" value="Jelly Rolls"/>
    <property type="match status" value="1"/>
</dbReference>
<feature type="region of interest" description="Disordered" evidence="7">
    <location>
        <begin position="718"/>
        <end position="827"/>
    </location>
</feature>
<feature type="region of interest" description="Disordered" evidence="7">
    <location>
        <begin position="46"/>
        <end position="214"/>
    </location>
</feature>
<dbReference type="InterPro" id="IPR025974">
    <property type="entry name" value="Mif2/CENP-C_cupin"/>
</dbReference>
<dbReference type="InterPro" id="IPR028386">
    <property type="entry name" value="CENP-C/Mif2/cnp3"/>
</dbReference>
<dbReference type="GO" id="GO:0000776">
    <property type="term" value="C:kinetochore"/>
    <property type="evidence" value="ECO:0007669"/>
    <property type="project" value="InterPro"/>
</dbReference>
<feature type="compositionally biased region" description="Acidic residues" evidence="7">
    <location>
        <begin position="54"/>
        <end position="68"/>
    </location>
</feature>
<feature type="region of interest" description="Disordered" evidence="7">
    <location>
        <begin position="516"/>
        <end position="574"/>
    </location>
</feature>
<proteinExistence type="inferred from homology"/>
<dbReference type="InterPro" id="IPR011051">
    <property type="entry name" value="RmlC_Cupin_sf"/>
</dbReference>
<feature type="compositionally biased region" description="Acidic residues" evidence="7">
    <location>
        <begin position="228"/>
        <end position="238"/>
    </location>
</feature>
<evidence type="ECO:0000256" key="7">
    <source>
        <dbReference type="SAM" id="MobiDB-lite"/>
    </source>
</evidence>
<dbReference type="PANTHER" id="PTHR16684">
    <property type="entry name" value="CENTROMERE PROTEIN C"/>
    <property type="match status" value="1"/>
</dbReference>
<feature type="compositionally biased region" description="Acidic residues" evidence="7">
    <location>
        <begin position="754"/>
        <end position="764"/>
    </location>
</feature>
<comment type="subcellular location">
    <subcellularLocation>
        <location evidence="1">Nucleus</location>
    </subcellularLocation>
</comment>
<keyword evidence="3" id="KW-0238">DNA-binding</keyword>
<keyword evidence="4" id="KW-0539">Nucleus</keyword>
<dbReference type="OrthoDB" id="1939643at2759"/>
<feature type="region of interest" description="Disordered" evidence="7">
    <location>
        <begin position="228"/>
        <end position="430"/>
    </location>
</feature>
<feature type="region of interest" description="Disordered" evidence="7">
    <location>
        <begin position="466"/>
        <end position="492"/>
    </location>
</feature>
<feature type="compositionally biased region" description="Low complexity" evidence="7">
    <location>
        <begin position="788"/>
        <end position="800"/>
    </location>
</feature>
<feature type="region of interest" description="Disordered" evidence="7">
    <location>
        <begin position="1"/>
        <end position="21"/>
    </location>
</feature>
<name>A0A5C3DR00_9BASI</name>
<feature type="compositionally biased region" description="Low complexity" evidence="7">
    <location>
        <begin position="384"/>
        <end position="408"/>
    </location>
</feature>
<feature type="compositionally biased region" description="Pro residues" evidence="7">
    <location>
        <begin position="339"/>
        <end position="357"/>
    </location>
</feature>
<dbReference type="GO" id="GO:0005634">
    <property type="term" value="C:nucleus"/>
    <property type="evidence" value="ECO:0007669"/>
    <property type="project" value="UniProtKB-SubCell"/>
</dbReference>
<sequence length="827" mass="90177">MAPQASRRFHEAGVGSRTGLRLSAVARDQDGFEDLEAFYKASQAALDQGQQTLADEENDDDENDYDSFDETHFSRRSSTGVNGKGRQAASSSSLMDIQNSSAPSPRSLLRSSRPSAISISSSVRKGKANVTLADDDYEDDLDLPDLSTGSRSFDLGAMGADDYEDYDKLPRAPPTPSAPAKGLSARQIAPKGKGKGKAASTGRRVDLSDSEDDDGILAHLQQRLNSAYDDDQDLDAQSDYDIVPVRASPAKSTANASAPKPRSPAKPAAKKRTAPVEEDRLPASQASRPKPPTSTSQQAQSPKRKIGRPPKGRAADPEPEAEPMYEDDHDEPEPEPEPEPAYLPPSSPSPAPEPAPPPKRKRGRPQKNRAAEEPTNDDFEVAQSSRPAPKSKSSANGTSRPAASTSKPKATKASKSSKNKRTAGEVVEKVRAPLPEATVFDENGVRRSTRQRFAPLEYWRGERIRYGRPSLPTGTTVDDLRRRPGEDEFEDDPSMMLMRKRVPVLDIKEVIRVPRAPGEGTFAGTTRPRTATSRRKIDRKSEDQTPRPPSRTPDPEGPWEVQLDPTADTVHPEDGWDVKTAELGLVIDDEDQTEVLTSIVRTRSSLQPLVAANQQFRFEKLFNCGGLMATGILQLPPGTRKPTKPSKDNSFVFCVLQGALRATVHRKSFIVGPEGVFQVPSGNTYSLENICERDVKLFFAQCRKTKKVSEGDITTFTQMSDTSHGTPQQMMMGVGRFGGRAGDSANLERKGEEEGSDEEGEESQAEQASGKNPRLGSVTHAKASRQIPAPTAAVPTLTADSDQEESEEDDFETSRQVKSKKRVFRKV</sequence>
<protein>
    <recommendedName>
        <fullName evidence="6">CENP-C homolog</fullName>
    </recommendedName>
</protein>
<feature type="compositionally biased region" description="Basic residues" evidence="7">
    <location>
        <begin position="817"/>
        <end position="827"/>
    </location>
</feature>
<feature type="compositionally biased region" description="Polar residues" evidence="7">
    <location>
        <begin position="88"/>
        <end position="99"/>
    </location>
</feature>
<gene>
    <name evidence="9" type="ORF">UTRI_00340</name>
</gene>
<dbReference type="GO" id="GO:0051382">
    <property type="term" value="P:kinetochore assembly"/>
    <property type="evidence" value="ECO:0007669"/>
    <property type="project" value="InterPro"/>
</dbReference>
<organism evidence="9 10">
    <name type="scientific">Ustilago trichophora</name>
    <dbReference type="NCBI Taxonomy" id="86804"/>
    <lineage>
        <taxon>Eukaryota</taxon>
        <taxon>Fungi</taxon>
        <taxon>Dikarya</taxon>
        <taxon>Basidiomycota</taxon>
        <taxon>Ustilaginomycotina</taxon>
        <taxon>Ustilaginomycetes</taxon>
        <taxon>Ustilaginales</taxon>
        <taxon>Ustilaginaceae</taxon>
        <taxon>Ustilago</taxon>
    </lineage>
</organism>